<evidence type="ECO:0000256" key="4">
    <source>
        <dbReference type="ARBA" id="ARBA00022763"/>
    </source>
</evidence>
<dbReference type="Gene3D" id="6.20.220.20">
    <property type="entry name" value="Recombination protein O, zinc-binding domain"/>
    <property type="match status" value="1"/>
</dbReference>
<dbReference type="EMBL" id="JAFLEQ010000008">
    <property type="protein sequence ID" value="MBN9644237.1"/>
    <property type="molecule type" value="Genomic_DNA"/>
</dbReference>
<proteinExistence type="inferred from homology"/>
<dbReference type="RefSeq" id="WP_207278681.1">
    <property type="nucleotide sequence ID" value="NZ_JAFLEQ010000008.1"/>
</dbReference>
<dbReference type="PANTHER" id="PTHR33991:SF1">
    <property type="entry name" value="DNA REPAIR PROTEIN RECO"/>
    <property type="match status" value="1"/>
</dbReference>
<evidence type="ECO:0000259" key="9">
    <source>
        <dbReference type="Pfam" id="PF11967"/>
    </source>
</evidence>
<dbReference type="InterPro" id="IPR037278">
    <property type="entry name" value="ARFGAP/RecO"/>
</dbReference>
<dbReference type="Gene3D" id="2.40.50.140">
    <property type="entry name" value="Nucleic acid-binding proteins"/>
    <property type="match status" value="1"/>
</dbReference>
<keyword evidence="5 8" id="KW-0233">DNA recombination</keyword>
<protein>
    <recommendedName>
        <fullName evidence="3 8">DNA repair protein RecO</fullName>
    </recommendedName>
    <alternativeName>
        <fullName evidence="7 8">Recombination protein O</fullName>
    </alternativeName>
</protein>
<name>A0A939E2G9_9CORY</name>
<evidence type="ECO:0000256" key="6">
    <source>
        <dbReference type="ARBA" id="ARBA00023204"/>
    </source>
</evidence>
<evidence type="ECO:0000313" key="10">
    <source>
        <dbReference type="EMBL" id="MBN9644237.1"/>
    </source>
</evidence>
<dbReference type="InterPro" id="IPR012340">
    <property type="entry name" value="NA-bd_OB-fold"/>
</dbReference>
<dbReference type="InterPro" id="IPR042242">
    <property type="entry name" value="RecO_C"/>
</dbReference>
<reference evidence="10" key="1">
    <citation type="submission" date="2021-03" db="EMBL/GenBank/DDBJ databases">
        <authorList>
            <person name="Sun Q."/>
        </authorList>
    </citation>
    <scope>NUCLEOTIDE SEQUENCE</scope>
    <source>
        <strain evidence="10">CCM 8862</strain>
    </source>
</reference>
<dbReference type="NCBIfam" id="TIGR00613">
    <property type="entry name" value="reco"/>
    <property type="match status" value="1"/>
</dbReference>
<comment type="function">
    <text evidence="1 8">Involved in DNA repair and RecF pathway recombination.</text>
</comment>
<evidence type="ECO:0000313" key="11">
    <source>
        <dbReference type="Proteomes" id="UP000664332"/>
    </source>
</evidence>
<dbReference type="GO" id="GO:0006310">
    <property type="term" value="P:DNA recombination"/>
    <property type="evidence" value="ECO:0007669"/>
    <property type="project" value="UniProtKB-UniRule"/>
</dbReference>
<dbReference type="AlphaFoldDB" id="A0A939E2G9"/>
<keyword evidence="4 8" id="KW-0227">DNA damage</keyword>
<dbReference type="Pfam" id="PF11967">
    <property type="entry name" value="RecO_N"/>
    <property type="match status" value="1"/>
</dbReference>
<evidence type="ECO:0000256" key="1">
    <source>
        <dbReference type="ARBA" id="ARBA00003065"/>
    </source>
</evidence>
<dbReference type="PANTHER" id="PTHR33991">
    <property type="entry name" value="DNA REPAIR PROTEIN RECO"/>
    <property type="match status" value="1"/>
</dbReference>
<dbReference type="SUPFAM" id="SSF50249">
    <property type="entry name" value="Nucleic acid-binding proteins"/>
    <property type="match status" value="1"/>
</dbReference>
<accession>A0A939E2G9</accession>
<dbReference type="InterPro" id="IPR003717">
    <property type="entry name" value="RecO"/>
</dbReference>
<dbReference type="Proteomes" id="UP000664332">
    <property type="component" value="Unassembled WGS sequence"/>
</dbReference>
<evidence type="ECO:0000256" key="8">
    <source>
        <dbReference type="HAMAP-Rule" id="MF_00201"/>
    </source>
</evidence>
<keyword evidence="11" id="KW-1185">Reference proteome</keyword>
<dbReference type="GO" id="GO:0006302">
    <property type="term" value="P:double-strand break repair"/>
    <property type="evidence" value="ECO:0007669"/>
    <property type="project" value="TreeGrafter"/>
</dbReference>
<gene>
    <name evidence="8 10" type="primary">recO</name>
    <name evidence="10" type="ORF">JZY06_06355</name>
</gene>
<dbReference type="InterPro" id="IPR022572">
    <property type="entry name" value="DNA_rep/recomb_RecO_N"/>
</dbReference>
<keyword evidence="6 8" id="KW-0234">DNA repair</keyword>
<evidence type="ECO:0000256" key="7">
    <source>
        <dbReference type="ARBA" id="ARBA00033409"/>
    </source>
</evidence>
<dbReference type="GO" id="GO:0043590">
    <property type="term" value="C:bacterial nucleoid"/>
    <property type="evidence" value="ECO:0007669"/>
    <property type="project" value="TreeGrafter"/>
</dbReference>
<dbReference type="Gene3D" id="1.20.1440.120">
    <property type="entry name" value="Recombination protein O, C-terminal domain"/>
    <property type="match status" value="1"/>
</dbReference>
<evidence type="ECO:0000256" key="5">
    <source>
        <dbReference type="ARBA" id="ARBA00023172"/>
    </source>
</evidence>
<organism evidence="10 11">
    <name type="scientific">Corynebacterium mendelii</name>
    <dbReference type="NCBI Taxonomy" id="2765362"/>
    <lineage>
        <taxon>Bacteria</taxon>
        <taxon>Bacillati</taxon>
        <taxon>Actinomycetota</taxon>
        <taxon>Actinomycetes</taxon>
        <taxon>Mycobacteriales</taxon>
        <taxon>Corynebacteriaceae</taxon>
        <taxon>Corynebacterium</taxon>
    </lineage>
</organism>
<comment type="caution">
    <text evidence="10">The sequence shown here is derived from an EMBL/GenBank/DDBJ whole genome shotgun (WGS) entry which is preliminary data.</text>
</comment>
<dbReference type="SUPFAM" id="SSF57863">
    <property type="entry name" value="ArfGap/RecO-like zinc finger"/>
    <property type="match status" value="1"/>
</dbReference>
<dbReference type="HAMAP" id="MF_00201">
    <property type="entry name" value="RecO"/>
    <property type="match status" value="1"/>
</dbReference>
<evidence type="ECO:0000256" key="3">
    <source>
        <dbReference type="ARBA" id="ARBA00021310"/>
    </source>
</evidence>
<feature type="domain" description="DNA replication/recombination mediator RecO N-terminal" evidence="9">
    <location>
        <begin position="5"/>
        <end position="80"/>
    </location>
</feature>
<evidence type="ECO:0000256" key="2">
    <source>
        <dbReference type="ARBA" id="ARBA00007452"/>
    </source>
</evidence>
<comment type="similarity">
    <text evidence="2 8">Belongs to the RecO family.</text>
</comment>
<sequence>MARANYRDRALVVRTHDFGEADRVIVLLTEHHGIVRAVAKGVRRATSRFGSRLQVLVLLDVLVYPGKNLASIAQADTVAFYGAGVIDDYSRYTCAVAALDCGQAIIGAGESDPVIFGLLVDFLQGLKDSPDPVVDVDGFLLQAMGRAGWLPSLFDCAQCGAPGPHGFFSPQAGGAVCRLCRPVGALTPAPGALRLMWWLAHGRKGKIDALATGLTGKDSHYFTAAAASVHAMTCAHLRFHLERGFSSLEQITATP</sequence>
<dbReference type="Pfam" id="PF02565">
    <property type="entry name" value="RecO_C"/>
    <property type="match status" value="1"/>
</dbReference>